<protein>
    <submittedName>
        <fullName evidence="1">Uncharacterized protein</fullName>
    </submittedName>
</protein>
<organism evidence="1 2">
    <name type="scientific">Candidatus Woesebacteria bacterium GW2011_GWB1_38_8</name>
    <dbReference type="NCBI Taxonomy" id="1618570"/>
    <lineage>
        <taxon>Bacteria</taxon>
        <taxon>Candidatus Woeseibacteriota</taxon>
    </lineage>
</organism>
<proteinExistence type="predicted"/>
<dbReference type="Proteomes" id="UP000034081">
    <property type="component" value="Unassembled WGS sequence"/>
</dbReference>
<dbReference type="EMBL" id="LBVL01000009">
    <property type="protein sequence ID" value="KKQ85220.1"/>
    <property type="molecule type" value="Genomic_DNA"/>
</dbReference>
<reference evidence="1 2" key="1">
    <citation type="journal article" date="2015" name="Nature">
        <title>rRNA introns, odd ribosomes, and small enigmatic genomes across a large radiation of phyla.</title>
        <authorList>
            <person name="Brown C.T."/>
            <person name="Hug L.A."/>
            <person name="Thomas B.C."/>
            <person name="Sharon I."/>
            <person name="Castelle C.J."/>
            <person name="Singh A."/>
            <person name="Wilkins M.J."/>
            <person name="Williams K.H."/>
            <person name="Banfield J.F."/>
        </authorList>
    </citation>
    <scope>NUCLEOTIDE SEQUENCE [LARGE SCALE GENOMIC DNA]</scope>
</reference>
<gene>
    <name evidence="1" type="ORF">UT08_C0009G0054</name>
</gene>
<evidence type="ECO:0000313" key="1">
    <source>
        <dbReference type="EMBL" id="KKQ85220.1"/>
    </source>
</evidence>
<name>A0A0G0LBJ3_9BACT</name>
<dbReference type="AlphaFoldDB" id="A0A0G0LBJ3"/>
<sequence length="436" mass="46394">MLLAILIAVAVFAILTHAIFTLIASSFDLVSFNKARITARHLAQEKIELIRNLPYTDVATIGGVPNGTLIPQTETISRNGLNYAVKTSIIFIDDSTDDSAPADTSPEDYKRVRVEVGWEGLAASGRNPVLLITDISAEATASIEGGSLVIQVVDANGNPVSQANVAIVSSGISPAVNLSTQTNSEGIVTIPGMTPCIECYQITITKAGFSTDRTYSNSEVTNPIKPRASIFLDDVSQVSFAIDEVGALAISSVDSRENNFSPLGSVSFILHGNKIIGTDAYAQPVYKYDENLTTNGSGNLNLSNMEWDVYLVEMPGSTSYDISGTSPLLPLNLVPAGSLTFTFAVSGHTTHSLFLTVKNSSQSLIASASARLYDDGGFEEIKETGTDGNPDHGQALFSNLIEDAYHLEATASGYLNFNQDFDVSGTTKIDVVMTPE</sequence>
<dbReference type="SUPFAM" id="SSF49478">
    <property type="entry name" value="Cna protein B-type domain"/>
    <property type="match status" value="1"/>
</dbReference>
<accession>A0A0G0LBJ3</accession>
<comment type="caution">
    <text evidence="1">The sequence shown here is derived from an EMBL/GenBank/DDBJ whole genome shotgun (WGS) entry which is preliminary data.</text>
</comment>
<dbReference type="STRING" id="1618570.UT08_C0009G0054"/>
<evidence type="ECO:0000313" key="2">
    <source>
        <dbReference type="Proteomes" id="UP000034081"/>
    </source>
</evidence>
<dbReference type="InterPro" id="IPR008969">
    <property type="entry name" value="CarboxyPept-like_regulatory"/>
</dbReference>
<dbReference type="Pfam" id="PF13620">
    <property type="entry name" value="CarboxypepD_reg"/>
    <property type="match status" value="1"/>
</dbReference>
<dbReference type="SUPFAM" id="SSF49464">
    <property type="entry name" value="Carboxypeptidase regulatory domain-like"/>
    <property type="match status" value="1"/>
</dbReference>